<dbReference type="EMBL" id="JAWDGP010002811">
    <property type="protein sequence ID" value="KAK3779773.1"/>
    <property type="molecule type" value="Genomic_DNA"/>
</dbReference>
<evidence type="ECO:0000313" key="2">
    <source>
        <dbReference type="Proteomes" id="UP001283361"/>
    </source>
</evidence>
<name>A0AAE1DS86_9GAST</name>
<organism evidence="1 2">
    <name type="scientific">Elysia crispata</name>
    <name type="common">lettuce slug</name>
    <dbReference type="NCBI Taxonomy" id="231223"/>
    <lineage>
        <taxon>Eukaryota</taxon>
        <taxon>Metazoa</taxon>
        <taxon>Spiralia</taxon>
        <taxon>Lophotrochozoa</taxon>
        <taxon>Mollusca</taxon>
        <taxon>Gastropoda</taxon>
        <taxon>Heterobranchia</taxon>
        <taxon>Euthyneura</taxon>
        <taxon>Panpulmonata</taxon>
        <taxon>Sacoglossa</taxon>
        <taxon>Placobranchoidea</taxon>
        <taxon>Plakobranchidae</taxon>
        <taxon>Elysia</taxon>
    </lineage>
</organism>
<evidence type="ECO:0000313" key="1">
    <source>
        <dbReference type="EMBL" id="KAK3779773.1"/>
    </source>
</evidence>
<keyword evidence="2" id="KW-1185">Reference proteome</keyword>
<proteinExistence type="predicted"/>
<accession>A0AAE1DS86</accession>
<dbReference type="AlphaFoldDB" id="A0AAE1DS86"/>
<sequence>MIDGRESYPTTSRCMLEGKTVENHNLQHPVVYQRDRRTSLYAREVDGKESYPTAPRCIPERQTVENHTLQHLAVYQRDRRDMRCRIIIWKEIQVSRGQDSGRQSHGFIEWSENTLRIARPSTSAGDKLTDMTKMISTETQSHDGF</sequence>
<protein>
    <submittedName>
        <fullName evidence="1">Uncharacterized protein</fullName>
    </submittedName>
</protein>
<gene>
    <name evidence="1" type="ORF">RRG08_035911</name>
</gene>
<comment type="caution">
    <text evidence="1">The sequence shown here is derived from an EMBL/GenBank/DDBJ whole genome shotgun (WGS) entry which is preliminary data.</text>
</comment>
<reference evidence="1" key="1">
    <citation type="journal article" date="2023" name="G3 (Bethesda)">
        <title>A reference genome for the long-term kleptoplast-retaining sea slug Elysia crispata morphotype clarki.</title>
        <authorList>
            <person name="Eastman K.E."/>
            <person name="Pendleton A.L."/>
            <person name="Shaikh M.A."/>
            <person name="Suttiyut T."/>
            <person name="Ogas R."/>
            <person name="Tomko P."/>
            <person name="Gavelis G."/>
            <person name="Widhalm J.R."/>
            <person name="Wisecaver J.H."/>
        </authorList>
    </citation>
    <scope>NUCLEOTIDE SEQUENCE</scope>
    <source>
        <strain evidence="1">ECLA1</strain>
    </source>
</reference>
<dbReference type="Proteomes" id="UP001283361">
    <property type="component" value="Unassembled WGS sequence"/>
</dbReference>